<evidence type="ECO:0000256" key="1">
    <source>
        <dbReference type="SAM" id="MobiDB-lite"/>
    </source>
</evidence>
<organism evidence="2 3">
    <name type="scientific">Phaseolus angularis</name>
    <name type="common">Azuki bean</name>
    <name type="synonym">Vigna angularis</name>
    <dbReference type="NCBI Taxonomy" id="3914"/>
    <lineage>
        <taxon>Eukaryota</taxon>
        <taxon>Viridiplantae</taxon>
        <taxon>Streptophyta</taxon>
        <taxon>Embryophyta</taxon>
        <taxon>Tracheophyta</taxon>
        <taxon>Spermatophyta</taxon>
        <taxon>Magnoliopsida</taxon>
        <taxon>eudicotyledons</taxon>
        <taxon>Gunneridae</taxon>
        <taxon>Pentapetalae</taxon>
        <taxon>rosids</taxon>
        <taxon>fabids</taxon>
        <taxon>Fabales</taxon>
        <taxon>Fabaceae</taxon>
        <taxon>Papilionoideae</taxon>
        <taxon>50 kb inversion clade</taxon>
        <taxon>NPAAA clade</taxon>
        <taxon>indigoferoid/millettioid clade</taxon>
        <taxon>Phaseoleae</taxon>
        <taxon>Vigna</taxon>
    </lineage>
</organism>
<accession>A0A0L9U0X3</accession>
<evidence type="ECO:0000313" key="2">
    <source>
        <dbReference type="EMBL" id="KOM36421.1"/>
    </source>
</evidence>
<name>A0A0L9U0X3_PHAAN</name>
<dbReference type="Gramene" id="KOM36421">
    <property type="protein sequence ID" value="KOM36421"/>
    <property type="gene ID" value="LR48_Vigan02g257100"/>
</dbReference>
<feature type="region of interest" description="Disordered" evidence="1">
    <location>
        <begin position="1"/>
        <end position="45"/>
    </location>
</feature>
<reference evidence="3" key="1">
    <citation type="journal article" date="2015" name="Proc. Natl. Acad. Sci. U.S.A.">
        <title>Genome sequencing of adzuki bean (Vigna angularis) provides insight into high starch and low fat accumulation and domestication.</title>
        <authorList>
            <person name="Yang K."/>
            <person name="Tian Z."/>
            <person name="Chen C."/>
            <person name="Luo L."/>
            <person name="Zhao B."/>
            <person name="Wang Z."/>
            <person name="Yu L."/>
            <person name="Li Y."/>
            <person name="Sun Y."/>
            <person name="Li W."/>
            <person name="Chen Y."/>
            <person name="Li Y."/>
            <person name="Zhang Y."/>
            <person name="Ai D."/>
            <person name="Zhao J."/>
            <person name="Shang C."/>
            <person name="Ma Y."/>
            <person name="Wu B."/>
            <person name="Wang M."/>
            <person name="Gao L."/>
            <person name="Sun D."/>
            <person name="Zhang P."/>
            <person name="Guo F."/>
            <person name="Wang W."/>
            <person name="Li Y."/>
            <person name="Wang J."/>
            <person name="Varshney R.K."/>
            <person name="Wang J."/>
            <person name="Ling H.Q."/>
            <person name="Wan P."/>
        </authorList>
    </citation>
    <scope>NUCLEOTIDE SEQUENCE</scope>
    <source>
        <strain evidence="3">cv. Jingnong 6</strain>
    </source>
</reference>
<sequence>MRERERERPKERFGKERENPREDGGNGGGLAVVEDSGEVSGGVRDKLHHSNHFSLVVCIGNESKIRKTNITFIVKTKKIMRMKKKKKIEIIGTGGGGRRKNADVEKIGKNGTEPDLQSVVV</sequence>
<evidence type="ECO:0000313" key="3">
    <source>
        <dbReference type="Proteomes" id="UP000053144"/>
    </source>
</evidence>
<dbReference type="AlphaFoldDB" id="A0A0L9U0X3"/>
<gene>
    <name evidence="2" type="ORF">LR48_Vigan02g257100</name>
</gene>
<protein>
    <submittedName>
        <fullName evidence="2">Uncharacterized protein</fullName>
    </submittedName>
</protein>
<feature type="compositionally biased region" description="Basic and acidic residues" evidence="1">
    <location>
        <begin position="1"/>
        <end position="24"/>
    </location>
</feature>
<proteinExistence type="predicted"/>
<dbReference type="EMBL" id="CM003372">
    <property type="protein sequence ID" value="KOM36421.1"/>
    <property type="molecule type" value="Genomic_DNA"/>
</dbReference>
<dbReference type="Proteomes" id="UP000053144">
    <property type="component" value="Chromosome 2"/>
</dbReference>
<feature type="region of interest" description="Disordered" evidence="1">
    <location>
        <begin position="92"/>
        <end position="121"/>
    </location>
</feature>